<dbReference type="Proteomes" id="UP000321723">
    <property type="component" value="Unassembled WGS sequence"/>
</dbReference>
<dbReference type="AlphaFoldDB" id="A0A511FBP4"/>
<gene>
    <name evidence="4" type="ORF">CHO01_08330</name>
</gene>
<keyword evidence="1" id="KW-0805">Transcription regulation</keyword>
<dbReference type="Pfam" id="PF13490">
    <property type="entry name" value="zf-HC2"/>
    <property type="match status" value="1"/>
</dbReference>
<dbReference type="InterPro" id="IPR041916">
    <property type="entry name" value="Anti_sigma_zinc_sf"/>
</dbReference>
<sequence>MNGHLGDRVSALVDGQLGPAATERALAHVTGCARCATDLAAARAARRVLSDVDDVRPAGDLTARLLALGGAGLPDAGRTDTGRTAPRRPMDPFVPPSGARAAAVADPGASLAGLLGGGRGLLGQGAGVLGSRGVLGSGSVLGTGSALGGTGTGRRRLRAAVGSLTGLGMVAVGLFLLGDRPEVAPATASAEALSLLGDAGTAAVPVATVSEPAVGASTQEYLDWMRTQGWTCPTEVPAGWSVTSVRERDGGSTLEVDLSGPSGDVVVTEQHGRLDAGALTAADRIDLAGHTVYVLSTAPWHAAWQSGDTVVEIVSAGSGPEVATVVAQFPDGDFDTGLPARLTRGWDTLTAAVHLP</sequence>
<evidence type="ECO:0000313" key="5">
    <source>
        <dbReference type="Proteomes" id="UP000321723"/>
    </source>
</evidence>
<dbReference type="Gene3D" id="1.10.10.1320">
    <property type="entry name" value="Anti-sigma factor, zinc-finger domain"/>
    <property type="match status" value="1"/>
</dbReference>
<comment type="caution">
    <text evidence="4">The sequence shown here is derived from an EMBL/GenBank/DDBJ whole genome shotgun (WGS) entry which is preliminary data.</text>
</comment>
<feature type="domain" description="Putative zinc-finger" evidence="3">
    <location>
        <begin position="7"/>
        <end position="36"/>
    </location>
</feature>
<evidence type="ECO:0000259" key="3">
    <source>
        <dbReference type="Pfam" id="PF13490"/>
    </source>
</evidence>
<dbReference type="InterPro" id="IPR027383">
    <property type="entry name" value="Znf_put"/>
</dbReference>
<organism evidence="4 5">
    <name type="scientific">Cellulomonas hominis</name>
    <dbReference type="NCBI Taxonomy" id="156981"/>
    <lineage>
        <taxon>Bacteria</taxon>
        <taxon>Bacillati</taxon>
        <taxon>Actinomycetota</taxon>
        <taxon>Actinomycetes</taxon>
        <taxon>Micrococcales</taxon>
        <taxon>Cellulomonadaceae</taxon>
        <taxon>Cellulomonas</taxon>
    </lineage>
</organism>
<keyword evidence="2" id="KW-0804">Transcription</keyword>
<keyword evidence="5" id="KW-1185">Reference proteome</keyword>
<protein>
    <recommendedName>
        <fullName evidence="3">Putative zinc-finger domain-containing protein</fullName>
    </recommendedName>
</protein>
<accession>A0A511FBP4</accession>
<evidence type="ECO:0000313" key="4">
    <source>
        <dbReference type="EMBL" id="GEL45717.1"/>
    </source>
</evidence>
<proteinExistence type="predicted"/>
<name>A0A511FBP4_9CELL</name>
<reference evidence="4 5" key="1">
    <citation type="submission" date="2019-07" db="EMBL/GenBank/DDBJ databases">
        <title>Whole genome shotgun sequence of Cellulomonas hominis NBRC 16055.</title>
        <authorList>
            <person name="Hosoyama A."/>
            <person name="Uohara A."/>
            <person name="Ohji S."/>
            <person name="Ichikawa N."/>
        </authorList>
    </citation>
    <scope>NUCLEOTIDE SEQUENCE [LARGE SCALE GENOMIC DNA]</scope>
    <source>
        <strain evidence="4 5">NBRC 16055</strain>
    </source>
</reference>
<evidence type="ECO:0000256" key="2">
    <source>
        <dbReference type="ARBA" id="ARBA00023163"/>
    </source>
</evidence>
<dbReference type="OrthoDB" id="3743969at2"/>
<evidence type="ECO:0000256" key="1">
    <source>
        <dbReference type="ARBA" id="ARBA00023015"/>
    </source>
</evidence>
<dbReference type="EMBL" id="BJVQ01000007">
    <property type="protein sequence ID" value="GEL45717.1"/>
    <property type="molecule type" value="Genomic_DNA"/>
</dbReference>